<evidence type="ECO:0000313" key="2">
    <source>
        <dbReference type="Proteomes" id="UP001057402"/>
    </source>
</evidence>
<gene>
    <name evidence="1" type="ORF">MLD38_037527</name>
</gene>
<reference evidence="2" key="1">
    <citation type="journal article" date="2023" name="Front. Plant Sci.">
        <title>Chromosomal-level genome assembly of Melastoma candidum provides insights into trichome evolution.</title>
        <authorList>
            <person name="Zhong Y."/>
            <person name="Wu W."/>
            <person name="Sun C."/>
            <person name="Zou P."/>
            <person name="Liu Y."/>
            <person name="Dai S."/>
            <person name="Zhou R."/>
        </authorList>
    </citation>
    <scope>NUCLEOTIDE SEQUENCE [LARGE SCALE GENOMIC DNA]</scope>
</reference>
<keyword evidence="2" id="KW-1185">Reference proteome</keyword>
<proteinExistence type="predicted"/>
<comment type="caution">
    <text evidence="1">The sequence shown here is derived from an EMBL/GenBank/DDBJ whole genome shotgun (WGS) entry which is preliminary data.</text>
</comment>
<dbReference type="EMBL" id="CM042890">
    <property type="protein sequence ID" value="KAI4312728.1"/>
    <property type="molecule type" value="Genomic_DNA"/>
</dbReference>
<evidence type="ECO:0000313" key="1">
    <source>
        <dbReference type="EMBL" id="KAI4312728.1"/>
    </source>
</evidence>
<name>A0ACB9LP06_9MYRT</name>
<accession>A0ACB9LP06</accession>
<sequence>MTIEGAEPNTVPPDHHILDWLGDSVSFFPSFIDDPYNPGEIEEYPWWDDQQPSHDEIVHGDLVNGSSETTADTTPVATPADPPAATDSFSEEPVSSKKRKAASPLEDQIVKSSSLPPSQPQRKTTSTGGQKKIGGKKRSAASSGKSSGNGNGKEGRWAEQLLNPCAAAIVANNLTRVQHLLYVLNELSSLTGEPNHRLAAHGLHALTHHLSPLSASSTIASPSTVTFSTAEPRFFQKSLLKFNEISPWFAFPSNITNSSILQLLNEGTGNVNPGSNKSRHCSALHILDIGVSHGAQWPILLDALSRRHGGPPPLVRLTVVSPSTTSTDAAPFAAGPPGYDSSPLLLEFAKSLNINLQIHRINEGQLMEKVLTLKPDEMLVVCAQFRLNHFNHNGPNNERSKFLNFLRELNPKGLVLNDNNVYCSCTSCVDYATGFTRRIELLWSFLESTSAAFKGRESEERRMMEGEAAKGLIGKAIMNDGKERWCERLREAGFVAETVGEDVVDGGRALLRKHDGNWEMRVDEEEGRERKDGNGSSGRCGGNVVSLWWKGQPVSFCSLWKLGNSNS</sequence>
<organism evidence="1 2">
    <name type="scientific">Melastoma candidum</name>
    <dbReference type="NCBI Taxonomy" id="119954"/>
    <lineage>
        <taxon>Eukaryota</taxon>
        <taxon>Viridiplantae</taxon>
        <taxon>Streptophyta</taxon>
        <taxon>Embryophyta</taxon>
        <taxon>Tracheophyta</taxon>
        <taxon>Spermatophyta</taxon>
        <taxon>Magnoliopsida</taxon>
        <taxon>eudicotyledons</taxon>
        <taxon>Gunneridae</taxon>
        <taxon>Pentapetalae</taxon>
        <taxon>rosids</taxon>
        <taxon>malvids</taxon>
        <taxon>Myrtales</taxon>
        <taxon>Melastomataceae</taxon>
        <taxon>Melastomatoideae</taxon>
        <taxon>Melastomateae</taxon>
        <taxon>Melastoma</taxon>
    </lineage>
</organism>
<protein>
    <submittedName>
        <fullName evidence="1">Uncharacterized protein</fullName>
    </submittedName>
</protein>
<dbReference type="Proteomes" id="UP001057402">
    <property type="component" value="Chromosome 11"/>
</dbReference>